<name>A0A7J0H1C5_9ERIC</name>
<organism evidence="1 2">
    <name type="scientific">Actinidia rufa</name>
    <dbReference type="NCBI Taxonomy" id="165716"/>
    <lineage>
        <taxon>Eukaryota</taxon>
        <taxon>Viridiplantae</taxon>
        <taxon>Streptophyta</taxon>
        <taxon>Embryophyta</taxon>
        <taxon>Tracheophyta</taxon>
        <taxon>Spermatophyta</taxon>
        <taxon>Magnoliopsida</taxon>
        <taxon>eudicotyledons</taxon>
        <taxon>Gunneridae</taxon>
        <taxon>Pentapetalae</taxon>
        <taxon>asterids</taxon>
        <taxon>Ericales</taxon>
        <taxon>Actinidiaceae</taxon>
        <taxon>Actinidia</taxon>
    </lineage>
</organism>
<dbReference type="Proteomes" id="UP000585474">
    <property type="component" value="Unassembled WGS sequence"/>
</dbReference>
<protein>
    <submittedName>
        <fullName evidence="1">Uncharacterized protein</fullName>
    </submittedName>
</protein>
<keyword evidence="2" id="KW-1185">Reference proteome</keyword>
<accession>A0A7J0H1C5</accession>
<dbReference type="GO" id="GO:0004553">
    <property type="term" value="F:hydrolase activity, hydrolyzing O-glycosyl compounds"/>
    <property type="evidence" value="ECO:0007669"/>
    <property type="project" value="InterPro"/>
</dbReference>
<dbReference type="PANTHER" id="PTHR31490:SF2">
    <property type="entry name" value="GLYCOSYL HYDROLASE FAMILY 10 PROTEIN"/>
    <property type="match status" value="1"/>
</dbReference>
<dbReference type="Gene3D" id="3.20.20.80">
    <property type="entry name" value="Glycosidases"/>
    <property type="match status" value="1"/>
</dbReference>
<sequence length="196" mass="21834">MIRPAQLTIFERFSRFRSGGYNGPLAIWLQGHFGIPNIPYMKAAIDKLGAARLPICFSEALHLEQVLREGRAHPRANGIILWSAWTPQGCDAMCLTDNNFRNLPTVDVVDELMKEWGQPGLSGTTDSDGQIQARLFHADYKVTVTHLSMADSSVVAQNFEVVPMDKSSQVLHVKVSALRAVSATNVIIWRLHCKFC</sequence>
<dbReference type="InterPro" id="IPR017853">
    <property type="entry name" value="GH"/>
</dbReference>
<dbReference type="InterPro" id="IPR044846">
    <property type="entry name" value="GH10"/>
</dbReference>
<proteinExistence type="predicted"/>
<dbReference type="GO" id="GO:0005975">
    <property type="term" value="P:carbohydrate metabolic process"/>
    <property type="evidence" value="ECO:0007669"/>
    <property type="project" value="InterPro"/>
</dbReference>
<dbReference type="SUPFAM" id="SSF51445">
    <property type="entry name" value="(Trans)glycosidases"/>
    <property type="match status" value="1"/>
</dbReference>
<gene>
    <name evidence="1" type="ORF">Acr_26g0001630</name>
</gene>
<dbReference type="EMBL" id="BJWL01000026">
    <property type="protein sequence ID" value="GFZ16893.1"/>
    <property type="molecule type" value="Genomic_DNA"/>
</dbReference>
<reference evidence="1 2" key="1">
    <citation type="submission" date="2019-07" db="EMBL/GenBank/DDBJ databases">
        <title>De Novo Assembly of kiwifruit Actinidia rufa.</title>
        <authorList>
            <person name="Sugita-Konishi S."/>
            <person name="Sato K."/>
            <person name="Mori E."/>
            <person name="Abe Y."/>
            <person name="Kisaki G."/>
            <person name="Hamano K."/>
            <person name="Suezawa K."/>
            <person name="Otani M."/>
            <person name="Fukuda T."/>
            <person name="Manabe T."/>
            <person name="Gomi K."/>
            <person name="Tabuchi M."/>
            <person name="Akimitsu K."/>
            <person name="Kataoka I."/>
        </authorList>
    </citation>
    <scope>NUCLEOTIDE SEQUENCE [LARGE SCALE GENOMIC DNA]</scope>
    <source>
        <strain evidence="2">cv. Fuchu</strain>
    </source>
</reference>
<dbReference type="AlphaFoldDB" id="A0A7J0H1C5"/>
<dbReference type="PANTHER" id="PTHR31490">
    <property type="entry name" value="GLYCOSYL HYDROLASE"/>
    <property type="match status" value="1"/>
</dbReference>
<evidence type="ECO:0000313" key="1">
    <source>
        <dbReference type="EMBL" id="GFZ16893.1"/>
    </source>
</evidence>
<dbReference type="OrthoDB" id="1733515at2759"/>
<comment type="caution">
    <text evidence="1">The sequence shown here is derived from an EMBL/GenBank/DDBJ whole genome shotgun (WGS) entry which is preliminary data.</text>
</comment>
<evidence type="ECO:0000313" key="2">
    <source>
        <dbReference type="Proteomes" id="UP000585474"/>
    </source>
</evidence>